<organism evidence="13 14">
    <name type="scientific">Lactuca virosa</name>
    <dbReference type="NCBI Taxonomy" id="75947"/>
    <lineage>
        <taxon>Eukaryota</taxon>
        <taxon>Viridiplantae</taxon>
        <taxon>Streptophyta</taxon>
        <taxon>Embryophyta</taxon>
        <taxon>Tracheophyta</taxon>
        <taxon>Spermatophyta</taxon>
        <taxon>Magnoliopsida</taxon>
        <taxon>eudicotyledons</taxon>
        <taxon>Gunneridae</taxon>
        <taxon>Pentapetalae</taxon>
        <taxon>asterids</taxon>
        <taxon>campanulids</taxon>
        <taxon>Asterales</taxon>
        <taxon>Asteraceae</taxon>
        <taxon>Cichorioideae</taxon>
        <taxon>Cichorieae</taxon>
        <taxon>Lactucinae</taxon>
        <taxon>Lactuca</taxon>
    </lineage>
</organism>
<dbReference type="InterPro" id="IPR004545">
    <property type="entry name" value="PA2G4"/>
</dbReference>
<dbReference type="Gene3D" id="1.10.10.10">
    <property type="entry name" value="Winged helix-like DNA-binding domain superfamily/Winged helix DNA-binding domain"/>
    <property type="match status" value="1"/>
</dbReference>
<keyword evidence="4" id="KW-0698">rRNA processing</keyword>
<dbReference type="GO" id="GO:0009734">
    <property type="term" value="P:auxin-activated signaling pathway"/>
    <property type="evidence" value="ECO:0007669"/>
    <property type="project" value="UniProtKB-KW"/>
</dbReference>
<sequence>MSDDERGEEKELDLSSPEVVTKYKSAAEIVNKALQLVLSECKPKAKIVDICEKGDSYIREQTGNMYKNVKKKIERGVAFPTCLSVNNTVCHYSPLASDETVLEEGDILKIDMGCHIDGFIAVVGHTHVLQQGPVTGRAADAIAAANTAAEVALRLVKPGKKNQDVTEAIQKVAAAYDCKIVEGVLSHQLKQFVIDGNKVVLSVSNPETRVDDAEFEENEVYAIDIVTSTGEGKPRLLDEKQTTIYKRAVDKSYHLKMKASRFIFSEINQKFPIMPFSARALEEKRARLGLVECVNHELLQPYPVLHEKPGDFVAHIKFTVLLMPNGSDRITSHTLQELQTTTSKTVDDPEIKAWLALPVKTKKKGGGKKKKGKRAEKGEGEAMEEEATNGGGQD</sequence>
<gene>
    <name evidence="13" type="ORF">LVIROSA_LOCUS19634</name>
</gene>
<dbReference type="GO" id="GO:0006364">
    <property type="term" value="P:rRNA processing"/>
    <property type="evidence" value="ECO:0007669"/>
    <property type="project" value="UniProtKB-KW"/>
</dbReference>
<dbReference type="EMBL" id="CAKMRJ010003334">
    <property type="protein sequence ID" value="CAH1433022.1"/>
    <property type="molecule type" value="Genomic_DNA"/>
</dbReference>
<comment type="caution">
    <text evidence="13">The sequence shown here is derived from an EMBL/GenBank/DDBJ whole genome shotgun (WGS) entry which is preliminary data.</text>
</comment>
<evidence type="ECO:0000256" key="10">
    <source>
        <dbReference type="ARBA" id="ARBA00073371"/>
    </source>
</evidence>
<keyword evidence="6" id="KW-0539">Nucleus</keyword>
<feature type="compositionally biased region" description="Basic residues" evidence="11">
    <location>
        <begin position="362"/>
        <end position="374"/>
    </location>
</feature>
<evidence type="ECO:0000256" key="2">
    <source>
        <dbReference type="ARBA" id="ARBA00007319"/>
    </source>
</evidence>
<dbReference type="PANTHER" id="PTHR10804:SF11">
    <property type="entry name" value="PROLIFERATION-ASSOCIATED PROTEIN 2G4"/>
    <property type="match status" value="1"/>
</dbReference>
<dbReference type="NCBIfam" id="TIGR00495">
    <property type="entry name" value="crvDNA_42K"/>
    <property type="match status" value="1"/>
</dbReference>
<dbReference type="InterPro" id="IPR036388">
    <property type="entry name" value="WH-like_DNA-bd_sf"/>
</dbReference>
<evidence type="ECO:0000256" key="8">
    <source>
        <dbReference type="ARBA" id="ARBA00023294"/>
    </source>
</evidence>
<evidence type="ECO:0000256" key="7">
    <source>
        <dbReference type="ARBA" id="ARBA00023274"/>
    </source>
</evidence>
<keyword evidence="14" id="KW-1185">Reference proteome</keyword>
<dbReference type="Pfam" id="PF00557">
    <property type="entry name" value="Peptidase_M24"/>
    <property type="match status" value="1"/>
</dbReference>
<dbReference type="GO" id="GO:0003723">
    <property type="term" value="F:RNA binding"/>
    <property type="evidence" value="ECO:0007669"/>
    <property type="project" value="UniProtKB-KW"/>
</dbReference>
<evidence type="ECO:0000256" key="11">
    <source>
        <dbReference type="SAM" id="MobiDB-lite"/>
    </source>
</evidence>
<evidence type="ECO:0000256" key="5">
    <source>
        <dbReference type="ARBA" id="ARBA00022884"/>
    </source>
</evidence>
<dbReference type="InterPro" id="IPR047113">
    <property type="entry name" value="PA2G4/ARX1"/>
</dbReference>
<dbReference type="Proteomes" id="UP001157418">
    <property type="component" value="Unassembled WGS sequence"/>
</dbReference>
<reference evidence="13 14" key="1">
    <citation type="submission" date="2022-01" db="EMBL/GenBank/DDBJ databases">
        <authorList>
            <person name="Xiong W."/>
            <person name="Schranz E."/>
        </authorList>
    </citation>
    <scope>NUCLEOTIDE SEQUENCE [LARGE SCALE GENOMIC DNA]</scope>
</reference>
<dbReference type="SUPFAM" id="SSF46785">
    <property type="entry name" value="Winged helix' DNA-binding domain"/>
    <property type="match status" value="1"/>
</dbReference>
<keyword evidence="7" id="KW-0687">Ribonucleoprotein</keyword>
<dbReference type="SUPFAM" id="SSF55920">
    <property type="entry name" value="Creatinase/aminopeptidase"/>
    <property type="match status" value="1"/>
</dbReference>
<keyword evidence="5" id="KW-0694">RNA-binding</keyword>
<dbReference type="GO" id="GO:0001558">
    <property type="term" value="P:regulation of cell growth"/>
    <property type="evidence" value="ECO:0007669"/>
    <property type="project" value="UniProtKB-ARBA"/>
</dbReference>
<evidence type="ECO:0000256" key="1">
    <source>
        <dbReference type="ARBA" id="ARBA00004123"/>
    </source>
</evidence>
<feature type="domain" description="Peptidase M24" evidence="12">
    <location>
        <begin position="22"/>
        <end position="225"/>
    </location>
</feature>
<dbReference type="InterPro" id="IPR000994">
    <property type="entry name" value="Pept_M24"/>
</dbReference>
<proteinExistence type="inferred from homology"/>
<dbReference type="GO" id="GO:0051302">
    <property type="term" value="P:regulation of cell division"/>
    <property type="evidence" value="ECO:0007669"/>
    <property type="project" value="UniProtKB-ARBA"/>
</dbReference>
<dbReference type="InterPro" id="IPR036005">
    <property type="entry name" value="Creatinase/aminopeptidase-like"/>
</dbReference>
<dbReference type="AlphaFoldDB" id="A0AAU9N4L4"/>
<evidence type="ECO:0000313" key="13">
    <source>
        <dbReference type="EMBL" id="CAH1433022.1"/>
    </source>
</evidence>
<evidence type="ECO:0000256" key="3">
    <source>
        <dbReference type="ARBA" id="ARBA00022473"/>
    </source>
</evidence>
<evidence type="ECO:0000256" key="9">
    <source>
        <dbReference type="ARBA" id="ARBA00055717"/>
    </source>
</evidence>
<feature type="region of interest" description="Disordered" evidence="11">
    <location>
        <begin position="362"/>
        <end position="394"/>
    </location>
</feature>
<dbReference type="GO" id="GO:0005634">
    <property type="term" value="C:nucleus"/>
    <property type="evidence" value="ECO:0007669"/>
    <property type="project" value="UniProtKB-SubCell"/>
</dbReference>
<dbReference type="Gene3D" id="3.90.230.10">
    <property type="entry name" value="Creatinase/methionine aminopeptidase superfamily"/>
    <property type="match status" value="1"/>
</dbReference>
<comment type="similarity">
    <text evidence="2">Belongs to the peptidase M24 family.</text>
</comment>
<evidence type="ECO:0000256" key="6">
    <source>
        <dbReference type="ARBA" id="ARBA00023242"/>
    </source>
</evidence>
<dbReference type="PRINTS" id="PR00599">
    <property type="entry name" value="MAPEPTIDASE"/>
</dbReference>
<accession>A0AAU9N4L4</accession>
<dbReference type="GO" id="GO:1990904">
    <property type="term" value="C:ribonucleoprotein complex"/>
    <property type="evidence" value="ECO:0007669"/>
    <property type="project" value="UniProtKB-KW"/>
</dbReference>
<dbReference type="PANTHER" id="PTHR10804">
    <property type="entry name" value="PROTEASE FAMILY M24 METHIONYL AMINOPEPTIDASE, AMINOPEPTIDASE P"/>
    <property type="match status" value="1"/>
</dbReference>
<keyword evidence="8" id="KW-0927">Auxin signaling pathway</keyword>
<dbReference type="CDD" id="cd01089">
    <property type="entry name" value="PA2G4-like"/>
    <property type="match status" value="1"/>
</dbReference>
<name>A0AAU9N4L4_9ASTR</name>
<comment type="subcellular location">
    <subcellularLocation>
        <location evidence="1">Nucleus</location>
    </subcellularLocation>
</comment>
<keyword evidence="3" id="KW-0217">Developmental protein</keyword>
<dbReference type="FunFam" id="1.10.10.10:FF:000029">
    <property type="entry name" value="Proliferation-associated 2G4, a"/>
    <property type="match status" value="1"/>
</dbReference>
<evidence type="ECO:0000259" key="12">
    <source>
        <dbReference type="Pfam" id="PF00557"/>
    </source>
</evidence>
<comment type="function">
    <text evidence="9">Binds RNA. Associates with 28S, 18S and 5.8S mature rRNAs, several rRNA precursors and probably U3 small nucleolar RNA. May be involved in regulation of intermediate and late steps of rRNA processing. May be involved in ribosome assembly. Required for expression of cell cycle genes such as CYCD3-1, RNR2A and CDKB1-1. Promotes, in a dose- and auxin-dependent manner, organ growth by stimulating both cell proliferation and expansion, via the regulation of RBR1 levels.</text>
</comment>
<protein>
    <recommendedName>
        <fullName evidence="10">ERBB-3 BINDING PROTEIN 1</fullName>
    </recommendedName>
</protein>
<evidence type="ECO:0000313" key="14">
    <source>
        <dbReference type="Proteomes" id="UP001157418"/>
    </source>
</evidence>
<dbReference type="FunFam" id="3.90.230.10:FF:000012">
    <property type="entry name" value="ERBB-3 BINDING PROTEIN 1"/>
    <property type="match status" value="1"/>
</dbReference>
<dbReference type="InterPro" id="IPR036390">
    <property type="entry name" value="WH_DNA-bd_sf"/>
</dbReference>
<evidence type="ECO:0000256" key="4">
    <source>
        <dbReference type="ARBA" id="ARBA00022552"/>
    </source>
</evidence>
<dbReference type="InterPro" id="IPR001714">
    <property type="entry name" value="Pept_M24_MAP"/>
</dbReference>